<evidence type="ECO:0000313" key="11">
    <source>
        <dbReference type="Proteomes" id="UP000292120"/>
    </source>
</evidence>
<evidence type="ECO:0000256" key="4">
    <source>
        <dbReference type="ARBA" id="ARBA00022833"/>
    </source>
</evidence>
<evidence type="ECO:0000256" key="5">
    <source>
        <dbReference type="HAMAP-Rule" id="MF_00926"/>
    </source>
</evidence>
<evidence type="ECO:0000259" key="8">
    <source>
        <dbReference type="Pfam" id="PF01258"/>
    </source>
</evidence>
<feature type="zinc finger region" description="dksA C4-type" evidence="6">
    <location>
        <begin position="208"/>
        <end position="232"/>
    </location>
</feature>
<dbReference type="OrthoDB" id="9803742at2"/>
<dbReference type="Proteomes" id="UP000292120">
    <property type="component" value="Unassembled WGS sequence"/>
</dbReference>
<dbReference type="NCBIfam" id="TIGR02420">
    <property type="entry name" value="dksA"/>
    <property type="match status" value="1"/>
</dbReference>
<keyword evidence="4 5" id="KW-0862">Zinc</keyword>
<proteinExistence type="inferred from homology"/>
<dbReference type="EMBL" id="SIXI01000002">
    <property type="protein sequence ID" value="TBO32489.1"/>
    <property type="molecule type" value="Genomic_DNA"/>
</dbReference>
<dbReference type="GO" id="GO:0008270">
    <property type="term" value="F:zinc ion binding"/>
    <property type="evidence" value="ECO:0007669"/>
    <property type="project" value="UniProtKB-UniRule"/>
</dbReference>
<keyword evidence="2 5" id="KW-0479">Metal-binding</keyword>
<dbReference type="InterPro" id="IPR020458">
    <property type="entry name" value="Znf_DskA_TraR_CS"/>
</dbReference>
<reference evidence="10 11" key="1">
    <citation type="submission" date="2019-02" db="EMBL/GenBank/DDBJ databases">
        <title>Aquabacterium sp. strain KMB7.</title>
        <authorList>
            <person name="Chen W.-M."/>
        </authorList>
    </citation>
    <scope>NUCLEOTIDE SEQUENCE [LARGE SCALE GENOMIC DNA]</scope>
    <source>
        <strain evidence="10 11">KMB7</strain>
    </source>
</reference>
<dbReference type="Pfam" id="PF01258">
    <property type="entry name" value="zf-dskA_traR"/>
    <property type="match status" value="1"/>
</dbReference>
<dbReference type="Pfam" id="PF21157">
    <property type="entry name" value="DksA_N"/>
    <property type="match status" value="1"/>
</dbReference>
<evidence type="ECO:0000259" key="9">
    <source>
        <dbReference type="Pfam" id="PF21157"/>
    </source>
</evidence>
<dbReference type="PROSITE" id="PS51128">
    <property type="entry name" value="ZF_DKSA_2"/>
    <property type="match status" value="1"/>
</dbReference>
<comment type="function">
    <text evidence="5">Transcription factor that acts by binding directly to the RNA polymerase (RNAP). Required for negative regulation of rRNA expression and positive regulation of several amino acid biosynthesis promoters.</text>
</comment>
<evidence type="ECO:0000256" key="6">
    <source>
        <dbReference type="PROSITE-ProRule" id="PRU00510"/>
    </source>
</evidence>
<dbReference type="InterPro" id="IPR037187">
    <property type="entry name" value="DnaK_N"/>
</dbReference>
<dbReference type="GO" id="GO:0010468">
    <property type="term" value="P:regulation of gene expression"/>
    <property type="evidence" value="ECO:0007669"/>
    <property type="project" value="UniProtKB-UniRule"/>
</dbReference>
<dbReference type="GO" id="GO:0005737">
    <property type="term" value="C:cytoplasm"/>
    <property type="evidence" value="ECO:0007669"/>
    <property type="project" value="UniProtKB-SubCell"/>
</dbReference>
<comment type="similarity">
    <text evidence="5">Belongs to the DksA family.</text>
</comment>
<evidence type="ECO:0000256" key="2">
    <source>
        <dbReference type="ARBA" id="ARBA00022723"/>
    </source>
</evidence>
<feature type="compositionally biased region" description="Low complexity" evidence="7">
    <location>
        <begin position="18"/>
        <end position="66"/>
    </location>
</feature>
<dbReference type="InterPro" id="IPR012784">
    <property type="entry name" value="DksA_RNA_pol-bd"/>
</dbReference>
<keyword evidence="11" id="KW-1185">Reference proteome</keyword>
<dbReference type="PROSITE" id="PS01102">
    <property type="entry name" value="ZF_DKSA_1"/>
    <property type="match status" value="1"/>
</dbReference>
<comment type="subunit">
    <text evidence="5">Interacts directly with the RNA polymerase.</text>
</comment>
<dbReference type="InterPro" id="IPR048489">
    <property type="entry name" value="DksA_N"/>
</dbReference>
<comment type="caution">
    <text evidence="10">The sequence shown here is derived from an EMBL/GenBank/DDBJ whole genome shotgun (WGS) entry which is preliminary data.</text>
</comment>
<dbReference type="PANTHER" id="PTHR33823">
    <property type="entry name" value="RNA POLYMERASE-BINDING TRANSCRIPTION FACTOR DKSA-RELATED"/>
    <property type="match status" value="1"/>
</dbReference>
<evidence type="ECO:0000313" key="10">
    <source>
        <dbReference type="EMBL" id="TBO32489.1"/>
    </source>
</evidence>
<comment type="subcellular location">
    <subcellularLocation>
        <location evidence="5">Cytoplasm</location>
    </subcellularLocation>
</comment>
<dbReference type="AlphaFoldDB" id="A0A4Q9GZP8"/>
<dbReference type="SUPFAM" id="SSF109635">
    <property type="entry name" value="DnaK suppressor protein DksA, alpha-hairpin domain"/>
    <property type="match status" value="1"/>
</dbReference>
<dbReference type="HAMAP" id="MF_00926">
    <property type="entry name" value="DksA"/>
    <property type="match status" value="1"/>
</dbReference>
<sequence length="245" mass="26583">MRHPRNVSGSLDKKEVPVTKTTAKTAAPATKKAATKAATAAPKSAASSNSSSESPNKVAKAVKPAPSATQASAKLAEPAVPESKVSKNMPTTATKVDSKLANAWKTKSGAQLTEQELLAMPDAEYMNDKQLEFFRTRLEALKDDLLSNAGETTEHLREDTSIVPDPADRATIEEEHALELRTRDRERKLLKKISQAITRIESGDYGFCDETGEPIGLGRLLARPTATLSIEAQQRRELKQKMFGD</sequence>
<dbReference type="SUPFAM" id="SSF57716">
    <property type="entry name" value="Glucocorticoid receptor-like (DNA-binding domain)"/>
    <property type="match status" value="1"/>
</dbReference>
<feature type="domain" description="DnaK suppressor protein DksA N-terminal" evidence="9">
    <location>
        <begin position="130"/>
        <end position="200"/>
    </location>
</feature>
<dbReference type="Gene3D" id="1.20.120.910">
    <property type="entry name" value="DksA, coiled-coil domain"/>
    <property type="match status" value="1"/>
</dbReference>
<feature type="domain" description="Zinc finger DksA/TraR C4-type" evidence="8">
    <location>
        <begin position="203"/>
        <end position="237"/>
    </location>
</feature>
<keyword evidence="3 5" id="KW-0863">Zinc-finger</keyword>
<protein>
    <recommendedName>
        <fullName evidence="5">RNA polymerase-binding transcription factor DksA</fullName>
    </recommendedName>
</protein>
<feature type="region of interest" description="Disordered" evidence="7">
    <location>
        <begin position="1"/>
        <end position="93"/>
    </location>
</feature>
<keyword evidence="1 5" id="KW-0963">Cytoplasm</keyword>
<comment type="caution">
    <text evidence="5">Lacks conserved residue(s) required for the propagation of feature annotation.</text>
</comment>
<evidence type="ECO:0000256" key="3">
    <source>
        <dbReference type="ARBA" id="ARBA00022771"/>
    </source>
</evidence>
<dbReference type="InterPro" id="IPR000962">
    <property type="entry name" value="Znf_DskA_TraR"/>
</dbReference>
<evidence type="ECO:0000256" key="7">
    <source>
        <dbReference type="SAM" id="MobiDB-lite"/>
    </source>
</evidence>
<dbReference type="PANTHER" id="PTHR33823:SF2">
    <property type="entry name" value="RNA POLYMERASE-BINDING TRANSCRIPTION FACTOR DKSA"/>
    <property type="match status" value="1"/>
</dbReference>
<gene>
    <name evidence="5 10" type="primary">dksA</name>
    <name evidence="10" type="ORF">EYS42_04660</name>
</gene>
<accession>A0A4Q9GZP8</accession>
<evidence type="ECO:0000256" key="1">
    <source>
        <dbReference type="ARBA" id="ARBA00022490"/>
    </source>
</evidence>
<name>A0A4Q9GZP8_9BURK</name>
<organism evidence="10 11">
    <name type="scientific">Aquabacterium lacunae</name>
    <dbReference type="NCBI Taxonomy" id="2528630"/>
    <lineage>
        <taxon>Bacteria</taxon>
        <taxon>Pseudomonadati</taxon>
        <taxon>Pseudomonadota</taxon>
        <taxon>Betaproteobacteria</taxon>
        <taxon>Burkholderiales</taxon>
        <taxon>Aquabacterium</taxon>
    </lineage>
</organism>